<dbReference type="Pfam" id="PF13808">
    <property type="entry name" value="DDE_Tnp_1_assoc"/>
    <property type="match status" value="1"/>
</dbReference>
<dbReference type="GO" id="GO:0004803">
    <property type="term" value="F:transposase activity"/>
    <property type="evidence" value="ECO:0007669"/>
    <property type="project" value="InterPro"/>
</dbReference>
<organism evidence="3 4">
    <name type="scientific">Treponema medium ATCC 700293</name>
    <dbReference type="NCBI Taxonomy" id="1125700"/>
    <lineage>
        <taxon>Bacteria</taxon>
        <taxon>Pseudomonadati</taxon>
        <taxon>Spirochaetota</taxon>
        <taxon>Spirochaetia</taxon>
        <taxon>Spirochaetales</taxon>
        <taxon>Treponemataceae</taxon>
        <taxon>Treponema</taxon>
    </lineage>
</organism>
<dbReference type="InterPro" id="IPR051698">
    <property type="entry name" value="Transposase_11-like"/>
</dbReference>
<feature type="domain" description="H repeat-associated protein N-terminal" evidence="2">
    <location>
        <begin position="14"/>
        <end position="99"/>
    </location>
</feature>
<evidence type="ECO:0000259" key="2">
    <source>
        <dbReference type="Pfam" id="PF13808"/>
    </source>
</evidence>
<dbReference type="Pfam" id="PF01609">
    <property type="entry name" value="DDE_Tnp_1"/>
    <property type="match status" value="1"/>
</dbReference>
<accession>A0AA87NMX0</accession>
<proteinExistence type="predicted"/>
<evidence type="ECO:0000259" key="1">
    <source>
        <dbReference type="Pfam" id="PF01609"/>
    </source>
</evidence>
<evidence type="ECO:0008006" key="5">
    <source>
        <dbReference type="Google" id="ProtNLM"/>
    </source>
</evidence>
<dbReference type="PANTHER" id="PTHR30298">
    <property type="entry name" value="H REPEAT-ASSOCIATED PREDICTED TRANSPOSASE"/>
    <property type="match status" value="1"/>
</dbReference>
<dbReference type="PANTHER" id="PTHR30298:SF0">
    <property type="entry name" value="PROTEIN YBFL-RELATED"/>
    <property type="match status" value="1"/>
</dbReference>
<evidence type="ECO:0000313" key="3">
    <source>
        <dbReference type="EMBL" id="EPF29453.1"/>
    </source>
</evidence>
<dbReference type="GO" id="GO:0003677">
    <property type="term" value="F:DNA binding"/>
    <property type="evidence" value="ECO:0007669"/>
    <property type="project" value="InterPro"/>
</dbReference>
<dbReference type="InterPro" id="IPR047647">
    <property type="entry name" value="ISAs1_transpos"/>
</dbReference>
<dbReference type="AlphaFoldDB" id="A0AA87NMX0"/>
<name>A0AA87NMX0_TREMD</name>
<dbReference type="NCBIfam" id="NF033564">
    <property type="entry name" value="transpos_ISAs1"/>
    <property type="match status" value="1"/>
</dbReference>
<sequence>MVKCSWGGTMTLQESFENIKDERIERCKKHNLVDILMLVFVGVLCGYKSIEQIQFYATLSEQTLKKYLKLENGIPSSDTILRVLARIDAKQLEKVFIEYAREVFGKHIAENEVLAIDGKTIRRSEYAPTGEDKKAHKAAHVVSAWAHSLGVCFGQVKTEEKSNEITAIPELLDLLDLKGMIITIDAMGCQKKIVEKIAEKEAEYVISLKGNQQSIHRDVKEFFEHPCDDAYCQYYNIQRGEYSLEIGHGRIEKRTCYLCGNIDWLSEKDEWKNLNGVGMLVCERTVKKTGKKSVEQRYFLTSLTDVHKAAFAMRVHWGIENNLHWVLDAILNEDYCLVRKDNAAANLSVLRKIVLNILKQVDFSDIIKAKKMPLLHKQHLCNKREDCLDRVLLSL</sequence>
<dbReference type="GO" id="GO:0006313">
    <property type="term" value="P:DNA transposition"/>
    <property type="evidence" value="ECO:0007669"/>
    <property type="project" value="InterPro"/>
</dbReference>
<protein>
    <recommendedName>
        <fullName evidence="5">Transposase IS4-like domain-containing protein</fullName>
    </recommendedName>
</protein>
<gene>
    <name evidence="3" type="ORF">HMPREF9195_00739</name>
</gene>
<feature type="domain" description="Transposase IS4-like" evidence="1">
    <location>
        <begin position="111"/>
        <end position="357"/>
    </location>
</feature>
<dbReference type="RefSeq" id="WP_016522709.1">
    <property type="nucleotide sequence ID" value="NZ_KE332517.1"/>
</dbReference>
<evidence type="ECO:0000313" key="4">
    <source>
        <dbReference type="Proteomes" id="UP000014634"/>
    </source>
</evidence>
<reference evidence="3 4" key="1">
    <citation type="submission" date="2013-04" db="EMBL/GenBank/DDBJ databases">
        <title>The Genome Sequence of Treponema medium ATCC 700293.</title>
        <authorList>
            <consortium name="The Broad Institute Genomics Platform"/>
            <person name="Earl A."/>
            <person name="Ward D."/>
            <person name="Feldgarden M."/>
            <person name="Gevers D."/>
            <person name="Leonetti C."/>
            <person name="Blanton J.M."/>
            <person name="Dewhirst F.E."/>
            <person name="Izard J."/>
            <person name="Walker B."/>
            <person name="Young S."/>
            <person name="Zeng Q."/>
            <person name="Gargeya S."/>
            <person name="Fitzgerald M."/>
            <person name="Haas B."/>
            <person name="Abouelleil A."/>
            <person name="Allen A.W."/>
            <person name="Alvarado L."/>
            <person name="Arachchi H.M."/>
            <person name="Berlin A.M."/>
            <person name="Chapman S.B."/>
            <person name="Gainer-Dewar J."/>
            <person name="Goldberg J."/>
            <person name="Griggs A."/>
            <person name="Gujja S."/>
            <person name="Hansen M."/>
            <person name="Howarth C."/>
            <person name="Imamovic A."/>
            <person name="Ireland A."/>
            <person name="Larimer J."/>
            <person name="McCowan C."/>
            <person name="Murphy C."/>
            <person name="Pearson M."/>
            <person name="Poon T.W."/>
            <person name="Priest M."/>
            <person name="Roberts A."/>
            <person name="Saif S."/>
            <person name="Shea T."/>
            <person name="Sisk P."/>
            <person name="Sykes S."/>
            <person name="Wortman J."/>
            <person name="Nusbaum C."/>
            <person name="Birren B."/>
        </authorList>
    </citation>
    <scope>NUCLEOTIDE SEQUENCE [LARGE SCALE GENOMIC DNA]</scope>
    <source>
        <strain evidence="3 4">ATCC 700293</strain>
    </source>
</reference>
<dbReference type="Proteomes" id="UP000014634">
    <property type="component" value="Unassembled WGS sequence"/>
</dbReference>
<dbReference type="InterPro" id="IPR002559">
    <property type="entry name" value="Transposase_11"/>
</dbReference>
<comment type="caution">
    <text evidence="3">The sequence shown here is derived from an EMBL/GenBank/DDBJ whole genome shotgun (WGS) entry which is preliminary data.</text>
</comment>
<dbReference type="EMBL" id="ATFE01000004">
    <property type="protein sequence ID" value="EPF29453.1"/>
    <property type="molecule type" value="Genomic_DNA"/>
</dbReference>
<dbReference type="InterPro" id="IPR032806">
    <property type="entry name" value="YbfD_N"/>
</dbReference>